<dbReference type="Gene3D" id="3.40.50.2300">
    <property type="match status" value="1"/>
</dbReference>
<dbReference type="GO" id="GO:0006355">
    <property type="term" value="P:regulation of DNA-templated transcription"/>
    <property type="evidence" value="ECO:0007669"/>
    <property type="project" value="InterPro"/>
</dbReference>
<dbReference type="Gene3D" id="6.10.250.690">
    <property type="match status" value="1"/>
</dbReference>
<evidence type="ECO:0000259" key="5">
    <source>
        <dbReference type="PROSITE" id="PS51755"/>
    </source>
</evidence>
<organism evidence="6 7">
    <name type="scientific">Brevundimonas subvibrioides</name>
    <dbReference type="NCBI Taxonomy" id="74313"/>
    <lineage>
        <taxon>Bacteria</taxon>
        <taxon>Pseudomonadati</taxon>
        <taxon>Pseudomonadota</taxon>
        <taxon>Alphaproteobacteria</taxon>
        <taxon>Caulobacterales</taxon>
        <taxon>Caulobacteraceae</taxon>
        <taxon>Brevundimonas</taxon>
    </lineage>
</organism>
<dbReference type="Pfam" id="PF00486">
    <property type="entry name" value="Trans_reg_C"/>
    <property type="match status" value="1"/>
</dbReference>
<dbReference type="CDD" id="cd00383">
    <property type="entry name" value="trans_reg_C"/>
    <property type="match status" value="1"/>
</dbReference>
<feature type="DNA-binding region" description="OmpR/PhoB-type" evidence="3">
    <location>
        <begin position="126"/>
        <end position="225"/>
    </location>
</feature>
<dbReference type="SMART" id="SM00862">
    <property type="entry name" value="Trans_reg_C"/>
    <property type="match status" value="1"/>
</dbReference>
<evidence type="ECO:0000256" key="1">
    <source>
        <dbReference type="ARBA" id="ARBA00023125"/>
    </source>
</evidence>
<dbReference type="InterPro" id="IPR001789">
    <property type="entry name" value="Sig_transdc_resp-reg_receiver"/>
</dbReference>
<proteinExistence type="predicted"/>
<dbReference type="InterPro" id="IPR001867">
    <property type="entry name" value="OmpR/PhoB-type_DNA-bd"/>
</dbReference>
<dbReference type="GO" id="GO:0005829">
    <property type="term" value="C:cytosol"/>
    <property type="evidence" value="ECO:0007669"/>
    <property type="project" value="TreeGrafter"/>
</dbReference>
<dbReference type="GO" id="GO:0032993">
    <property type="term" value="C:protein-DNA complex"/>
    <property type="evidence" value="ECO:0007669"/>
    <property type="project" value="TreeGrafter"/>
</dbReference>
<dbReference type="InterPro" id="IPR011006">
    <property type="entry name" value="CheY-like_superfamily"/>
</dbReference>
<keyword evidence="2" id="KW-0597">Phosphoprotein</keyword>
<dbReference type="PROSITE" id="PS51755">
    <property type="entry name" value="OMPR_PHOB"/>
    <property type="match status" value="1"/>
</dbReference>
<dbReference type="GO" id="GO:0000976">
    <property type="term" value="F:transcription cis-regulatory region binding"/>
    <property type="evidence" value="ECO:0007669"/>
    <property type="project" value="TreeGrafter"/>
</dbReference>
<dbReference type="Gene3D" id="1.10.10.10">
    <property type="entry name" value="Winged helix-like DNA-binding domain superfamily/Winged helix DNA-binding domain"/>
    <property type="match status" value="1"/>
</dbReference>
<dbReference type="PANTHER" id="PTHR48111:SF50">
    <property type="entry name" value="KDP OPERON TRANSCRIPTIONAL REGULATORY PROTEIN KDPE"/>
    <property type="match status" value="1"/>
</dbReference>
<dbReference type="SUPFAM" id="SSF52172">
    <property type="entry name" value="CheY-like"/>
    <property type="match status" value="1"/>
</dbReference>
<feature type="modified residue" description="4-aspartylphosphate" evidence="2">
    <location>
        <position position="52"/>
    </location>
</feature>
<dbReference type="Pfam" id="PF00072">
    <property type="entry name" value="Response_reg"/>
    <property type="match status" value="1"/>
</dbReference>
<evidence type="ECO:0000256" key="2">
    <source>
        <dbReference type="PROSITE-ProRule" id="PRU00169"/>
    </source>
</evidence>
<gene>
    <name evidence="6" type="ORF">B7Z01_03380</name>
</gene>
<feature type="domain" description="Response regulatory" evidence="4">
    <location>
        <begin position="3"/>
        <end position="116"/>
    </location>
</feature>
<dbReference type="PANTHER" id="PTHR48111">
    <property type="entry name" value="REGULATOR OF RPOS"/>
    <property type="match status" value="1"/>
</dbReference>
<dbReference type="AlphaFoldDB" id="A0A258FSQ4"/>
<dbReference type="EMBL" id="NCEB01000005">
    <property type="protein sequence ID" value="OYX35217.1"/>
    <property type="molecule type" value="Genomic_DNA"/>
</dbReference>
<comment type="caution">
    <text evidence="6">The sequence shown here is derived from an EMBL/GenBank/DDBJ whole genome shotgun (WGS) entry which is preliminary data.</text>
</comment>
<protein>
    <submittedName>
        <fullName evidence="6">DNA-binding response regulator</fullName>
    </submittedName>
</protein>
<evidence type="ECO:0000256" key="3">
    <source>
        <dbReference type="PROSITE-ProRule" id="PRU01091"/>
    </source>
</evidence>
<evidence type="ECO:0000313" key="6">
    <source>
        <dbReference type="EMBL" id="OYX35217.1"/>
    </source>
</evidence>
<name>A0A258FSQ4_9CAUL</name>
<accession>A0A258FSQ4</accession>
<evidence type="ECO:0000259" key="4">
    <source>
        <dbReference type="PROSITE" id="PS50110"/>
    </source>
</evidence>
<dbReference type="Proteomes" id="UP000215595">
    <property type="component" value="Unassembled WGS sequence"/>
</dbReference>
<dbReference type="GO" id="GO:0000156">
    <property type="term" value="F:phosphorelay response regulator activity"/>
    <property type="evidence" value="ECO:0007669"/>
    <property type="project" value="TreeGrafter"/>
</dbReference>
<evidence type="ECO:0000313" key="7">
    <source>
        <dbReference type="Proteomes" id="UP000215595"/>
    </source>
</evidence>
<reference evidence="6 7" key="1">
    <citation type="submission" date="2017-03" db="EMBL/GenBank/DDBJ databases">
        <title>Lifting the veil on microbial sulfur biogeochemistry in mining wastewaters.</title>
        <authorList>
            <person name="Kantor R.S."/>
            <person name="Colenbrander Nelson T."/>
            <person name="Marshall S."/>
            <person name="Bennett D."/>
            <person name="Apte S."/>
            <person name="Camacho D."/>
            <person name="Thomas B.C."/>
            <person name="Warren L.A."/>
            <person name="Banfield J.F."/>
        </authorList>
    </citation>
    <scope>NUCLEOTIDE SEQUENCE [LARGE SCALE GENOMIC DNA]</scope>
    <source>
        <strain evidence="6">32-69-9</strain>
    </source>
</reference>
<dbReference type="InterPro" id="IPR036388">
    <property type="entry name" value="WH-like_DNA-bd_sf"/>
</dbReference>
<keyword evidence="1 3" id="KW-0238">DNA-binding</keyword>
<dbReference type="PROSITE" id="PS50110">
    <property type="entry name" value="RESPONSE_REGULATORY"/>
    <property type="match status" value="1"/>
</dbReference>
<dbReference type="InterPro" id="IPR039420">
    <property type="entry name" value="WalR-like"/>
</dbReference>
<sequence length="228" mass="25424">MARLLLVEDEPALIRSLTPALKAEDWTVTARETGGEAMTFISQEGCDVVLLDLGLPDMDGKEVIARVREWSEVPIIVLSARHQEAEKIAALDLGADDFVNKPFAVGELMARLRAVMRGRERRFQSQSRFSVGPLAIDFLTRIVSIEGQEIHLTRREYDLVRTLARHVGLIVTHRQLAASVWGAGAAVEQQAIRVLVAQTRQKLEADPARPRLILTEQGLGYRLREPSD</sequence>
<dbReference type="SMART" id="SM00448">
    <property type="entry name" value="REC"/>
    <property type="match status" value="1"/>
</dbReference>
<feature type="domain" description="OmpR/PhoB-type" evidence="5">
    <location>
        <begin position="126"/>
        <end position="225"/>
    </location>
</feature>